<organism evidence="2 3">
    <name type="scientific">Asanoa ferruginea</name>
    <dbReference type="NCBI Taxonomy" id="53367"/>
    <lineage>
        <taxon>Bacteria</taxon>
        <taxon>Bacillati</taxon>
        <taxon>Actinomycetota</taxon>
        <taxon>Actinomycetes</taxon>
        <taxon>Micromonosporales</taxon>
        <taxon>Micromonosporaceae</taxon>
        <taxon>Asanoa</taxon>
    </lineage>
</organism>
<dbReference type="AlphaFoldDB" id="A0A3E0A0Z0"/>
<evidence type="ECO:0000313" key="2">
    <source>
        <dbReference type="EMBL" id="REF99850.1"/>
    </source>
</evidence>
<keyword evidence="1" id="KW-0472">Membrane</keyword>
<keyword evidence="1" id="KW-1133">Transmembrane helix</keyword>
<dbReference type="EMBL" id="QUMQ01000001">
    <property type="protein sequence ID" value="REF99850.1"/>
    <property type="molecule type" value="Genomic_DNA"/>
</dbReference>
<evidence type="ECO:0000313" key="3">
    <source>
        <dbReference type="Proteomes" id="UP000256913"/>
    </source>
</evidence>
<protein>
    <submittedName>
        <fullName evidence="2">Uncharacterized protein</fullName>
    </submittedName>
</protein>
<dbReference type="Proteomes" id="UP000256913">
    <property type="component" value="Unassembled WGS sequence"/>
</dbReference>
<name>A0A3E0A0Z0_9ACTN</name>
<proteinExistence type="predicted"/>
<feature type="transmembrane region" description="Helical" evidence="1">
    <location>
        <begin position="65"/>
        <end position="88"/>
    </location>
</feature>
<feature type="transmembrane region" description="Helical" evidence="1">
    <location>
        <begin position="35"/>
        <end position="53"/>
    </location>
</feature>
<gene>
    <name evidence="2" type="ORF">DFJ67_5894</name>
</gene>
<reference evidence="2 3" key="1">
    <citation type="submission" date="2018-08" db="EMBL/GenBank/DDBJ databases">
        <title>Sequencing the genomes of 1000 actinobacteria strains.</title>
        <authorList>
            <person name="Klenk H.-P."/>
        </authorList>
    </citation>
    <scope>NUCLEOTIDE SEQUENCE [LARGE SCALE GENOMIC DNA]</scope>
    <source>
        <strain evidence="2 3">DSM 44099</strain>
    </source>
</reference>
<evidence type="ECO:0000256" key="1">
    <source>
        <dbReference type="SAM" id="Phobius"/>
    </source>
</evidence>
<comment type="caution">
    <text evidence="2">The sequence shown here is derived from an EMBL/GenBank/DDBJ whole genome shotgun (WGS) entry which is preliminary data.</text>
</comment>
<accession>A0A3E0A0Z0</accession>
<sequence>MSIMDSESTDARPTDLGVIIVSLAAPWTSFSDYHYLYLALAVVAVVVAVRAARRALAPIGPVVRAIAAVAGVAFAVGAAFVLVIAAVVSGS</sequence>
<keyword evidence="1" id="KW-0812">Transmembrane</keyword>
<keyword evidence="3" id="KW-1185">Reference proteome</keyword>